<evidence type="ECO:0000256" key="5">
    <source>
        <dbReference type="ARBA" id="ARBA00022837"/>
    </source>
</evidence>
<keyword evidence="12" id="KW-1185">Reference proteome</keyword>
<dbReference type="InterPro" id="IPR004798">
    <property type="entry name" value="CAX-like"/>
</dbReference>
<reference evidence="11 12" key="1">
    <citation type="submission" date="2020-04" db="EMBL/GenBank/DDBJ databases">
        <title>Usitatibacter rugosus gen. nov., sp. nov. and Usitatibacter palustris sp. nov., novel members of Usitatibacteraceae fam. nov. within the order Nitrosomonadales isolated from soil.</title>
        <authorList>
            <person name="Huber K.J."/>
            <person name="Neumann-Schaal M."/>
            <person name="Geppert A."/>
            <person name="Luckner M."/>
            <person name="Wanner G."/>
            <person name="Overmann J."/>
        </authorList>
    </citation>
    <scope>NUCLEOTIDE SEQUENCE [LARGE SCALE GENOMIC DNA]</scope>
    <source>
        <strain evidence="11 12">0125_3</strain>
    </source>
</reference>
<dbReference type="PANTHER" id="PTHR31503:SF22">
    <property type="entry name" value="VACUOLAR CALCIUM ION TRANSPORTER"/>
    <property type="match status" value="1"/>
</dbReference>
<feature type="transmembrane region" description="Helical" evidence="9">
    <location>
        <begin position="91"/>
        <end position="114"/>
    </location>
</feature>
<evidence type="ECO:0000313" key="11">
    <source>
        <dbReference type="EMBL" id="QJR11221.1"/>
    </source>
</evidence>
<proteinExistence type="inferred from homology"/>
<keyword evidence="8 9" id="KW-0472">Membrane</keyword>
<evidence type="ECO:0000313" key="12">
    <source>
        <dbReference type="Proteomes" id="UP000501534"/>
    </source>
</evidence>
<feature type="transmembrane region" description="Helical" evidence="9">
    <location>
        <begin position="333"/>
        <end position="353"/>
    </location>
</feature>
<evidence type="ECO:0000256" key="6">
    <source>
        <dbReference type="ARBA" id="ARBA00022989"/>
    </source>
</evidence>
<evidence type="ECO:0000256" key="8">
    <source>
        <dbReference type="ARBA" id="ARBA00023136"/>
    </source>
</evidence>
<feature type="transmembrane region" description="Helical" evidence="9">
    <location>
        <begin position="27"/>
        <end position="45"/>
    </location>
</feature>
<evidence type="ECO:0000256" key="4">
    <source>
        <dbReference type="ARBA" id="ARBA00022692"/>
    </source>
</evidence>
<feature type="transmembrane region" description="Helical" evidence="9">
    <location>
        <begin position="57"/>
        <end position="79"/>
    </location>
</feature>
<evidence type="ECO:0000256" key="9">
    <source>
        <dbReference type="RuleBase" id="RU365028"/>
    </source>
</evidence>
<keyword evidence="2 9" id="KW-0813">Transport</keyword>
<keyword evidence="5 9" id="KW-0106">Calcium</keyword>
<feature type="transmembrane region" description="Helical" evidence="9">
    <location>
        <begin position="208"/>
        <end position="229"/>
    </location>
</feature>
<dbReference type="GO" id="GO:0012505">
    <property type="term" value="C:endomembrane system"/>
    <property type="evidence" value="ECO:0007669"/>
    <property type="project" value="UniProtKB-SubCell"/>
</dbReference>
<dbReference type="PANTHER" id="PTHR31503">
    <property type="entry name" value="VACUOLAR CALCIUM ION TRANSPORTER"/>
    <property type="match status" value="1"/>
</dbReference>
<feature type="transmembrane region" description="Helical" evidence="9">
    <location>
        <begin position="126"/>
        <end position="148"/>
    </location>
</feature>
<comment type="function">
    <text evidence="9">Ca(+)/H(+) antiporter that extrudes calcium in exchange for external protons.</text>
</comment>
<keyword evidence="9" id="KW-0050">Antiport</keyword>
<comment type="similarity">
    <text evidence="9">Belongs to the Ca(2+):cation antiporter (CaCA) (TC 2.A.19) family.</text>
</comment>
<feature type="domain" description="Sodium/calcium exchanger membrane region" evidence="10">
    <location>
        <begin position="207"/>
        <end position="351"/>
    </location>
</feature>
<dbReference type="Proteomes" id="UP000501534">
    <property type="component" value="Chromosome"/>
</dbReference>
<keyword evidence="7 9" id="KW-0406">Ion transport</keyword>
<dbReference type="InterPro" id="IPR004713">
    <property type="entry name" value="CaH_exchang"/>
</dbReference>
<evidence type="ECO:0000256" key="1">
    <source>
        <dbReference type="ARBA" id="ARBA00004127"/>
    </source>
</evidence>
<organism evidence="11 12">
    <name type="scientific">Usitatibacter rugosus</name>
    <dbReference type="NCBI Taxonomy" id="2732067"/>
    <lineage>
        <taxon>Bacteria</taxon>
        <taxon>Pseudomonadati</taxon>
        <taxon>Pseudomonadota</taxon>
        <taxon>Betaproteobacteria</taxon>
        <taxon>Nitrosomonadales</taxon>
        <taxon>Usitatibacteraceae</taxon>
        <taxon>Usitatibacter</taxon>
    </lineage>
</organism>
<dbReference type="RefSeq" id="WP_171092387.1">
    <property type="nucleotide sequence ID" value="NZ_CP053069.1"/>
</dbReference>
<dbReference type="InterPro" id="IPR004837">
    <property type="entry name" value="NaCa_Exmemb"/>
</dbReference>
<sequence>MKPSLNWLLAFIPITLALEHLHASPPWVFFSAAVAIVPIASLIVRSTEHLSTYTGDAVGGLLNATFGNAPELIIAMVALKAGMLDMVRASIAGAILANLLLALGIAFLLGGLRYHTQTYQAGAARLYGSMMLVAAISLLVPSAFSRFFAPTEMVRAEAMLNIGLAVVLLVAYVLYLVFMLKTHPEEFKAAPGAEEEHHGERWSIKRSVGGLVLASLLAAWMSEILVGAAEGTGKALGMSEVFIGIVFLAIVGGAAESSSAIAMARRNKMDLTVGIVMGSCIQIALFVAPVLVLASYFVGPRPLELSFNRAEIGALLMAVLIGSMVAGDGRANWFKGVQLIAVYLIIALMFYFIPVG</sequence>
<name>A0A6M4GV84_9PROT</name>
<dbReference type="GO" id="GO:0016020">
    <property type="term" value="C:membrane"/>
    <property type="evidence" value="ECO:0007669"/>
    <property type="project" value="InterPro"/>
</dbReference>
<evidence type="ECO:0000259" key="10">
    <source>
        <dbReference type="Pfam" id="PF01699"/>
    </source>
</evidence>
<dbReference type="Pfam" id="PF01699">
    <property type="entry name" value="Na_Ca_ex"/>
    <property type="match status" value="2"/>
</dbReference>
<feature type="domain" description="Sodium/calcium exchanger membrane region" evidence="10">
    <location>
        <begin position="26"/>
        <end position="180"/>
    </location>
</feature>
<dbReference type="Gene3D" id="1.20.1420.30">
    <property type="entry name" value="NCX, central ion-binding region"/>
    <property type="match status" value="1"/>
</dbReference>
<feature type="transmembrane region" description="Helical" evidence="9">
    <location>
        <begin position="241"/>
        <end position="264"/>
    </location>
</feature>
<comment type="caution">
    <text evidence="9">Lacks conserved residue(s) required for the propagation of feature annotation.</text>
</comment>
<accession>A0A6M4GV84</accession>
<dbReference type="KEGG" id="uru:DSM104443_02294"/>
<keyword evidence="4 9" id="KW-0812">Transmembrane</keyword>
<evidence type="ECO:0000256" key="7">
    <source>
        <dbReference type="ARBA" id="ARBA00023065"/>
    </source>
</evidence>
<protein>
    <recommendedName>
        <fullName evidence="9">Ca(2+)/H(+) antiporter</fullName>
    </recommendedName>
</protein>
<dbReference type="InterPro" id="IPR044880">
    <property type="entry name" value="NCX_ion-bd_dom_sf"/>
</dbReference>
<keyword evidence="6 9" id="KW-1133">Transmembrane helix</keyword>
<dbReference type="GO" id="GO:0006874">
    <property type="term" value="P:intracellular calcium ion homeostasis"/>
    <property type="evidence" value="ECO:0007669"/>
    <property type="project" value="TreeGrafter"/>
</dbReference>
<evidence type="ECO:0000256" key="2">
    <source>
        <dbReference type="ARBA" id="ARBA00022448"/>
    </source>
</evidence>
<feature type="transmembrane region" description="Helical" evidence="9">
    <location>
        <begin position="310"/>
        <end position="326"/>
    </location>
</feature>
<dbReference type="GO" id="GO:0015369">
    <property type="term" value="F:calcium:proton antiporter activity"/>
    <property type="evidence" value="ECO:0007669"/>
    <property type="project" value="UniProtKB-UniRule"/>
</dbReference>
<feature type="transmembrane region" description="Helical" evidence="9">
    <location>
        <begin position="271"/>
        <end position="298"/>
    </location>
</feature>
<evidence type="ECO:0000256" key="3">
    <source>
        <dbReference type="ARBA" id="ARBA00022568"/>
    </source>
</evidence>
<feature type="transmembrane region" description="Helical" evidence="9">
    <location>
        <begin position="160"/>
        <end position="178"/>
    </location>
</feature>
<dbReference type="AlphaFoldDB" id="A0A6M4GV84"/>
<gene>
    <name evidence="11" type="ORF">DSM104443_02294</name>
</gene>
<comment type="subcellular location">
    <subcellularLocation>
        <location evidence="1">Endomembrane system</location>
        <topology evidence="1">Multi-pass membrane protein</topology>
    </subcellularLocation>
</comment>
<dbReference type="EMBL" id="CP053069">
    <property type="protein sequence ID" value="QJR11221.1"/>
    <property type="molecule type" value="Genomic_DNA"/>
</dbReference>
<dbReference type="NCBIfam" id="TIGR00378">
    <property type="entry name" value="cax"/>
    <property type="match status" value="1"/>
</dbReference>
<keyword evidence="3 9" id="KW-0109">Calcium transport</keyword>